<protein>
    <submittedName>
        <fullName evidence="3">Uncharacterized protein</fullName>
    </submittedName>
</protein>
<reference evidence="3 4" key="1">
    <citation type="submission" date="2017-05" db="EMBL/GenBank/DDBJ databases">
        <title>Isolation of Rhodococcus sp. S2-17 biodegrading of BP-3.</title>
        <authorList>
            <person name="Lee Y."/>
            <person name="Kim K.H."/>
            <person name="Chun B.H."/>
            <person name="Jung H.S."/>
            <person name="Jeon C.O."/>
        </authorList>
    </citation>
    <scope>NUCLEOTIDE SEQUENCE [LARGE SCALE GENOMIC DNA]</scope>
    <source>
        <strain evidence="3 4">S2-17</strain>
    </source>
</reference>
<sequence>MIIIFGLVILLAAVIIGLAGVLTNSGDGHALTDDFAVFGYHVTGSTGTLFLYGIVVGAVGLLGLSLLLAGARRTSRRGRLARHDLKDSRQQTADAYQDRDRLAGQRDMVAADPNTVDRTAHGTTPRDQRDGRRDWRHPFGHRTTRAATTHDVAR</sequence>
<organism evidence="3 4">
    <name type="scientific">Rhodococcus oxybenzonivorans</name>
    <dbReference type="NCBI Taxonomy" id="1990687"/>
    <lineage>
        <taxon>Bacteria</taxon>
        <taxon>Bacillati</taxon>
        <taxon>Actinomycetota</taxon>
        <taxon>Actinomycetes</taxon>
        <taxon>Mycobacteriales</taxon>
        <taxon>Nocardiaceae</taxon>
        <taxon>Rhodococcus</taxon>
    </lineage>
</organism>
<keyword evidence="2" id="KW-0812">Transmembrane</keyword>
<dbReference type="RefSeq" id="WP_109327471.1">
    <property type="nucleotide sequence ID" value="NZ_CP021354.1"/>
</dbReference>
<accession>A0A2S2BRU8</accession>
<dbReference type="OrthoDB" id="4314187at2"/>
<dbReference type="EMBL" id="CP021354">
    <property type="protein sequence ID" value="AWK71313.1"/>
    <property type="molecule type" value="Genomic_DNA"/>
</dbReference>
<dbReference type="AlphaFoldDB" id="A0A2S2BRU8"/>
<keyword evidence="2" id="KW-1133">Transmembrane helix</keyword>
<dbReference type="Proteomes" id="UP000245711">
    <property type="component" value="Chromosome"/>
</dbReference>
<feature type="transmembrane region" description="Helical" evidence="2">
    <location>
        <begin position="49"/>
        <end position="69"/>
    </location>
</feature>
<evidence type="ECO:0000256" key="1">
    <source>
        <dbReference type="SAM" id="MobiDB-lite"/>
    </source>
</evidence>
<evidence type="ECO:0000256" key="2">
    <source>
        <dbReference type="SAM" id="Phobius"/>
    </source>
</evidence>
<feature type="compositionally biased region" description="Basic and acidic residues" evidence="1">
    <location>
        <begin position="118"/>
        <end position="137"/>
    </location>
</feature>
<dbReference type="KEGG" id="roz:CBI38_06705"/>
<keyword evidence="4" id="KW-1185">Reference proteome</keyword>
<proteinExistence type="predicted"/>
<evidence type="ECO:0000313" key="4">
    <source>
        <dbReference type="Proteomes" id="UP000245711"/>
    </source>
</evidence>
<keyword evidence="2" id="KW-0472">Membrane</keyword>
<name>A0A2S2BRU8_9NOCA</name>
<gene>
    <name evidence="3" type="ORF">CBI38_06705</name>
</gene>
<evidence type="ECO:0000313" key="3">
    <source>
        <dbReference type="EMBL" id="AWK71313.1"/>
    </source>
</evidence>
<feature type="region of interest" description="Disordered" evidence="1">
    <location>
        <begin position="103"/>
        <end position="154"/>
    </location>
</feature>